<comment type="caution">
    <text evidence="1">The sequence shown here is derived from an EMBL/GenBank/DDBJ whole genome shotgun (WGS) entry which is preliminary data.</text>
</comment>
<reference evidence="1 2" key="2">
    <citation type="journal article" date="2022" name="Mol. Ecol. Resour.">
        <title>The genomes of chicory, endive, great burdock and yacon provide insights into Asteraceae paleo-polyploidization history and plant inulin production.</title>
        <authorList>
            <person name="Fan W."/>
            <person name="Wang S."/>
            <person name="Wang H."/>
            <person name="Wang A."/>
            <person name="Jiang F."/>
            <person name="Liu H."/>
            <person name="Zhao H."/>
            <person name="Xu D."/>
            <person name="Zhang Y."/>
        </authorList>
    </citation>
    <scope>NUCLEOTIDE SEQUENCE [LARGE SCALE GENOMIC DNA]</scope>
    <source>
        <strain evidence="2">cv. Yunnan</strain>
        <tissue evidence="1">Leaves</tissue>
    </source>
</reference>
<keyword evidence="2" id="KW-1185">Reference proteome</keyword>
<sequence length="1106" mass="122249">MMPPITKLKMASKRISTIRPHDNGDAIEAIADLHHEAHFDSQITLQSCYTVTHYLSDTARPYMDVVPHTALPCYSATATVLFFSPLMALLASFSTTEKTNHNFHKFGFTLSQTNYGYWKTMLQHFFITNNLFGYIDGTIPCPPTTIQSATSSAKDAEPVTQPNPNYSIWVSNDAHIRMLIMPNISESAFQHVQGTTSRELWLSLERAFAPQMSSREYTLKTKLLKLQIKDDETPSAYLARAQGYANALANIELHGLLSDHDYSVKKPDSVSAQAFTATTGQPSAPAAVNQPPTETLHALQQLMSQLGVQIQPQTQQSQAFYSSRGRGRGSYSRGRGYNNGGGRGYGNNHNNNRNSGYNNNAGHTMGGNQVMLHRISTALITQNPTMVRIHFMLAMDTCTRTTLLTGPSENGLHSIRLPSLHPLHKVAFSAVRASSDTWHQRLGHPHPELLKSMLSIYSLPVQNKSLSTSCNSCHMGKSSKLHLLSSNFKSNNVLDLIFYDIWGPAPVQYSPSHHGYRCLDPTTDRIYIARHVRFNEQCFPFTTPPPTTPTPSQPSPYVSSFPTPVPSNTEPNSQPATTPSHSPGSKGINTEFDTTAQIIHSQQADWDLARTMLNDEVIRQEARKQQNTSVLAAAAPNTSTAAAQNNRQPPVNHQQTHPNQQQYYRPRGHGRNQSGRGRGGRGRGSRGYSGSTTWAFQNQTGQPTYPQWAWWNTPPYLSAAFNSMNLTYTDPNTVMDTGAEGHVTENRGMISVPDSSPVHTKILVGNGQCLPIEGSGTGFLPIHNRTYILPNILYSPRIIKNLVSVRRFTRDNNVSVEFDSFGFSLKDLRTGRLLSRHNSTGNLYPITPPTLPPQACFLASQSLPWHDRLGHPGAQVLDLLSKRTGGEFDNNAFKTFAAQHGLLFRFSCPQTSSQNGRAERMLRRLNDIIRSLLIHAHLPPSFWVEALHTATNLHNILPSKRLNFFTPTFALYLRHPTCDHLRVFGCACYPNTSATQPHKLHTRSVRCIFLGYPRTSVDTDALIPPPERSQYLVMLPLMRPFFHSPYPPPPLLTLSLMTPHLPTAPQQPSAAATTTTQHSAAVPEPTAPPTAAPHSSAPGSAAAGSS</sequence>
<gene>
    <name evidence="1" type="ORF">L1987_65790</name>
</gene>
<dbReference type="Proteomes" id="UP001056120">
    <property type="component" value="Linkage Group LG22"/>
</dbReference>
<dbReference type="EMBL" id="CM042039">
    <property type="protein sequence ID" value="KAI3725993.1"/>
    <property type="molecule type" value="Genomic_DNA"/>
</dbReference>
<organism evidence="1 2">
    <name type="scientific">Smallanthus sonchifolius</name>
    <dbReference type="NCBI Taxonomy" id="185202"/>
    <lineage>
        <taxon>Eukaryota</taxon>
        <taxon>Viridiplantae</taxon>
        <taxon>Streptophyta</taxon>
        <taxon>Embryophyta</taxon>
        <taxon>Tracheophyta</taxon>
        <taxon>Spermatophyta</taxon>
        <taxon>Magnoliopsida</taxon>
        <taxon>eudicotyledons</taxon>
        <taxon>Gunneridae</taxon>
        <taxon>Pentapetalae</taxon>
        <taxon>asterids</taxon>
        <taxon>campanulids</taxon>
        <taxon>Asterales</taxon>
        <taxon>Asteraceae</taxon>
        <taxon>Asteroideae</taxon>
        <taxon>Heliantheae alliance</taxon>
        <taxon>Millerieae</taxon>
        <taxon>Smallanthus</taxon>
    </lineage>
</organism>
<reference evidence="2" key="1">
    <citation type="journal article" date="2022" name="Mol. Ecol. Resour.">
        <title>The genomes of chicory, endive, great burdock and yacon provide insights into Asteraceae palaeo-polyploidization history and plant inulin production.</title>
        <authorList>
            <person name="Fan W."/>
            <person name="Wang S."/>
            <person name="Wang H."/>
            <person name="Wang A."/>
            <person name="Jiang F."/>
            <person name="Liu H."/>
            <person name="Zhao H."/>
            <person name="Xu D."/>
            <person name="Zhang Y."/>
        </authorList>
    </citation>
    <scope>NUCLEOTIDE SEQUENCE [LARGE SCALE GENOMIC DNA]</scope>
    <source>
        <strain evidence="2">cv. Yunnan</strain>
    </source>
</reference>
<accession>A0ACB9BVM7</accession>
<protein>
    <submittedName>
        <fullName evidence="1">Uncharacterized protein</fullName>
    </submittedName>
</protein>
<evidence type="ECO:0000313" key="2">
    <source>
        <dbReference type="Proteomes" id="UP001056120"/>
    </source>
</evidence>
<name>A0ACB9BVM7_9ASTR</name>
<evidence type="ECO:0000313" key="1">
    <source>
        <dbReference type="EMBL" id="KAI3725993.1"/>
    </source>
</evidence>
<proteinExistence type="predicted"/>